<evidence type="ECO:0000313" key="2">
    <source>
        <dbReference type="Proteomes" id="UP001476247"/>
    </source>
</evidence>
<evidence type="ECO:0000313" key="1">
    <source>
        <dbReference type="EMBL" id="GAA5801049.1"/>
    </source>
</evidence>
<proteinExistence type="predicted"/>
<sequence length="87" mass="9873">MKMGDMHLTLNGTVSDAAIKLGLTVIKDHSNLRNNDEHDMATSLNRWLITDTMEAAEDDAGNAKFVFDRCKISIEKQNYYRQLLAGW</sequence>
<gene>
    <name evidence="1" type="ORF">HPULCUR_006491</name>
</gene>
<reference evidence="1 2" key="1">
    <citation type="submission" date="2024-04" db="EMBL/GenBank/DDBJ databases">
        <title>genome sequences of Mucor flavus KT1a and Helicostylum pulchrum KT1b strains isolation_sourced from the surface of a dry-aged beef.</title>
        <authorList>
            <person name="Toyotome T."/>
            <person name="Hosono M."/>
            <person name="Torimaru M."/>
            <person name="Fukuda K."/>
            <person name="Mikami N."/>
        </authorList>
    </citation>
    <scope>NUCLEOTIDE SEQUENCE [LARGE SCALE GENOMIC DNA]</scope>
    <source>
        <strain evidence="1 2">KT1b</strain>
    </source>
</reference>
<organism evidence="1 2">
    <name type="scientific">Helicostylum pulchrum</name>
    <dbReference type="NCBI Taxonomy" id="562976"/>
    <lineage>
        <taxon>Eukaryota</taxon>
        <taxon>Fungi</taxon>
        <taxon>Fungi incertae sedis</taxon>
        <taxon>Mucoromycota</taxon>
        <taxon>Mucoromycotina</taxon>
        <taxon>Mucoromycetes</taxon>
        <taxon>Mucorales</taxon>
        <taxon>Mucorineae</taxon>
        <taxon>Mucoraceae</taxon>
        <taxon>Helicostylum</taxon>
    </lineage>
</organism>
<dbReference type="Proteomes" id="UP001476247">
    <property type="component" value="Unassembled WGS sequence"/>
</dbReference>
<keyword evidence="2" id="KW-1185">Reference proteome</keyword>
<dbReference type="EMBL" id="BAABUJ010000017">
    <property type="protein sequence ID" value="GAA5801049.1"/>
    <property type="molecule type" value="Genomic_DNA"/>
</dbReference>
<protein>
    <submittedName>
        <fullName evidence="1">Uncharacterized protein</fullName>
    </submittedName>
</protein>
<name>A0ABP9Y230_9FUNG</name>
<accession>A0ABP9Y230</accession>
<comment type="caution">
    <text evidence="1">The sequence shown here is derived from an EMBL/GenBank/DDBJ whole genome shotgun (WGS) entry which is preliminary data.</text>
</comment>